<feature type="domain" description="GCN5-related N-acetyltransferase Rv2170-like" evidence="1">
    <location>
        <begin position="247"/>
        <end position="337"/>
    </location>
</feature>
<organism evidence="2 3">
    <name type="scientific">Lophiotrema nucula</name>
    <dbReference type="NCBI Taxonomy" id="690887"/>
    <lineage>
        <taxon>Eukaryota</taxon>
        <taxon>Fungi</taxon>
        <taxon>Dikarya</taxon>
        <taxon>Ascomycota</taxon>
        <taxon>Pezizomycotina</taxon>
        <taxon>Dothideomycetes</taxon>
        <taxon>Pleosporomycetidae</taxon>
        <taxon>Pleosporales</taxon>
        <taxon>Lophiotremataceae</taxon>
        <taxon>Lophiotrema</taxon>
    </lineage>
</organism>
<evidence type="ECO:0000313" key="3">
    <source>
        <dbReference type="Proteomes" id="UP000799770"/>
    </source>
</evidence>
<protein>
    <recommendedName>
        <fullName evidence="1">GCN5-related N-acetyltransferase Rv2170-like domain-containing protein</fullName>
    </recommendedName>
</protein>
<dbReference type="InterPro" id="IPR053225">
    <property type="entry name" value="Acyl-CoA_N-acyltransferase"/>
</dbReference>
<accession>A0A6A5ZG89</accession>
<keyword evidence="3" id="KW-1185">Reference proteome</keyword>
<sequence length="353" mass="39194">MARAKMPPTVYEHKADSPILQKALQQTLPNSVSLTYRTQHTNKTPDAHIVATFPPFSQDIPKCWATCYYDRSMRPETEMWIFATGEIEGHHSSPDGGFCPQCQNAVLAIVDYLSILPVPPMHPDNLYKIDMAKEHEKEYPETGDHVRYPLTSGSYLRHLLIPSVVTLGACHHAIVKIFDEAGLLRNEFPGKEADLNKFIFKVSDLPQTKELPENLHWGTVREEDIATVQARTSIPRTTRTLMSMKSVGVFNDKDTPAAWTFLGLDGSLTTLHTEPEHRGKGIAKAVAAKTFRQYAPGLAVDTEGNAWAHADVYAGNVQSEGVCRSLGGRIGWKSFWVRIDVGRAGQLAATDES</sequence>
<dbReference type="SUPFAM" id="SSF55729">
    <property type="entry name" value="Acyl-CoA N-acyltransferases (Nat)"/>
    <property type="match status" value="1"/>
</dbReference>
<dbReference type="Pfam" id="PF08445">
    <property type="entry name" value="FR47"/>
    <property type="match status" value="1"/>
</dbReference>
<evidence type="ECO:0000259" key="1">
    <source>
        <dbReference type="Pfam" id="PF08445"/>
    </source>
</evidence>
<dbReference type="GO" id="GO:0016747">
    <property type="term" value="F:acyltransferase activity, transferring groups other than amino-acyl groups"/>
    <property type="evidence" value="ECO:0007669"/>
    <property type="project" value="InterPro"/>
</dbReference>
<dbReference type="AlphaFoldDB" id="A0A6A5ZG89"/>
<dbReference type="PANTHER" id="PTHR20958:SF6">
    <property type="entry name" value="GLYCINE N-ACYLTRANSFERASE-LIKE PROTEIN"/>
    <property type="match status" value="1"/>
</dbReference>
<name>A0A6A5ZG89_9PLEO</name>
<evidence type="ECO:0000313" key="2">
    <source>
        <dbReference type="EMBL" id="KAF2118510.1"/>
    </source>
</evidence>
<gene>
    <name evidence="2" type="ORF">BDV96DRAFT_570072</name>
</gene>
<proteinExistence type="predicted"/>
<dbReference type="InterPro" id="IPR013653">
    <property type="entry name" value="GCN5-like_dom"/>
</dbReference>
<dbReference type="Gene3D" id="3.40.630.30">
    <property type="match status" value="1"/>
</dbReference>
<reference evidence="2" key="1">
    <citation type="journal article" date="2020" name="Stud. Mycol.">
        <title>101 Dothideomycetes genomes: a test case for predicting lifestyles and emergence of pathogens.</title>
        <authorList>
            <person name="Haridas S."/>
            <person name="Albert R."/>
            <person name="Binder M."/>
            <person name="Bloem J."/>
            <person name="Labutti K."/>
            <person name="Salamov A."/>
            <person name="Andreopoulos B."/>
            <person name="Baker S."/>
            <person name="Barry K."/>
            <person name="Bills G."/>
            <person name="Bluhm B."/>
            <person name="Cannon C."/>
            <person name="Castanera R."/>
            <person name="Culley D."/>
            <person name="Daum C."/>
            <person name="Ezra D."/>
            <person name="Gonzalez J."/>
            <person name="Henrissat B."/>
            <person name="Kuo A."/>
            <person name="Liang C."/>
            <person name="Lipzen A."/>
            <person name="Lutzoni F."/>
            <person name="Magnuson J."/>
            <person name="Mondo S."/>
            <person name="Nolan M."/>
            <person name="Ohm R."/>
            <person name="Pangilinan J."/>
            <person name="Park H.-J."/>
            <person name="Ramirez L."/>
            <person name="Alfaro M."/>
            <person name="Sun H."/>
            <person name="Tritt A."/>
            <person name="Yoshinaga Y."/>
            <person name="Zwiers L.-H."/>
            <person name="Turgeon B."/>
            <person name="Goodwin S."/>
            <person name="Spatafora J."/>
            <person name="Crous P."/>
            <person name="Grigoriev I."/>
        </authorList>
    </citation>
    <scope>NUCLEOTIDE SEQUENCE</scope>
    <source>
        <strain evidence="2">CBS 627.86</strain>
    </source>
</reference>
<dbReference type="OrthoDB" id="61870at2759"/>
<dbReference type="InterPro" id="IPR016181">
    <property type="entry name" value="Acyl_CoA_acyltransferase"/>
</dbReference>
<dbReference type="PANTHER" id="PTHR20958">
    <property type="entry name" value="GLYCINE N-ACYLTRANSFERASE-LIKE PROTEIN"/>
    <property type="match status" value="1"/>
</dbReference>
<dbReference type="EMBL" id="ML977317">
    <property type="protein sequence ID" value="KAF2118510.1"/>
    <property type="molecule type" value="Genomic_DNA"/>
</dbReference>
<dbReference type="Proteomes" id="UP000799770">
    <property type="component" value="Unassembled WGS sequence"/>
</dbReference>